<keyword evidence="2" id="KW-0472">Membrane</keyword>
<evidence type="ECO:0000256" key="2">
    <source>
        <dbReference type="SAM" id="Phobius"/>
    </source>
</evidence>
<keyword evidence="2" id="KW-0812">Transmembrane</keyword>
<feature type="compositionally biased region" description="Basic and acidic residues" evidence="1">
    <location>
        <begin position="73"/>
        <end position="87"/>
    </location>
</feature>
<dbReference type="AlphaFoldDB" id="A0A8J2LFN4"/>
<dbReference type="Proteomes" id="UP000708208">
    <property type="component" value="Unassembled WGS sequence"/>
</dbReference>
<sequence>MGSVTGFWETLSVVIYFQALAVFIIYTCKTSISASLRERYPILIPMLNIPGKIKSTLYCKESKPLGLSSIESPNKEQEKLMPEIRRE</sequence>
<feature type="transmembrane region" description="Helical" evidence="2">
    <location>
        <begin position="6"/>
        <end position="28"/>
    </location>
</feature>
<dbReference type="EMBL" id="CAJVCH010558082">
    <property type="protein sequence ID" value="CAG7830921.1"/>
    <property type="molecule type" value="Genomic_DNA"/>
</dbReference>
<gene>
    <name evidence="3" type="ORF">AFUS01_LOCUS40688</name>
</gene>
<keyword evidence="4" id="KW-1185">Reference proteome</keyword>
<name>A0A8J2LFN4_9HEXA</name>
<reference evidence="3" key="1">
    <citation type="submission" date="2021-06" db="EMBL/GenBank/DDBJ databases">
        <authorList>
            <person name="Hodson N. C."/>
            <person name="Mongue J. A."/>
            <person name="Jaron S. K."/>
        </authorList>
    </citation>
    <scope>NUCLEOTIDE SEQUENCE</scope>
</reference>
<evidence type="ECO:0000313" key="4">
    <source>
        <dbReference type="Proteomes" id="UP000708208"/>
    </source>
</evidence>
<evidence type="ECO:0000256" key="1">
    <source>
        <dbReference type="SAM" id="MobiDB-lite"/>
    </source>
</evidence>
<accession>A0A8J2LFN4</accession>
<organism evidence="3 4">
    <name type="scientific">Allacma fusca</name>
    <dbReference type="NCBI Taxonomy" id="39272"/>
    <lineage>
        <taxon>Eukaryota</taxon>
        <taxon>Metazoa</taxon>
        <taxon>Ecdysozoa</taxon>
        <taxon>Arthropoda</taxon>
        <taxon>Hexapoda</taxon>
        <taxon>Collembola</taxon>
        <taxon>Symphypleona</taxon>
        <taxon>Sminthuridae</taxon>
        <taxon>Allacma</taxon>
    </lineage>
</organism>
<evidence type="ECO:0000313" key="3">
    <source>
        <dbReference type="EMBL" id="CAG7830921.1"/>
    </source>
</evidence>
<protein>
    <submittedName>
        <fullName evidence="3">Uncharacterized protein</fullName>
    </submittedName>
</protein>
<feature type="region of interest" description="Disordered" evidence="1">
    <location>
        <begin position="65"/>
        <end position="87"/>
    </location>
</feature>
<keyword evidence="2" id="KW-1133">Transmembrane helix</keyword>
<comment type="caution">
    <text evidence="3">The sequence shown here is derived from an EMBL/GenBank/DDBJ whole genome shotgun (WGS) entry which is preliminary data.</text>
</comment>
<proteinExistence type="predicted"/>